<accession>A0AAU8K0X8</accession>
<name>A0AAU8K0X8_9ACTN</name>
<evidence type="ECO:0000313" key="2">
    <source>
        <dbReference type="EMBL" id="XCM82278.1"/>
    </source>
</evidence>
<dbReference type="SUPFAM" id="SSF103473">
    <property type="entry name" value="MFS general substrate transporter"/>
    <property type="match status" value="1"/>
</dbReference>
<feature type="transmembrane region" description="Helical" evidence="1">
    <location>
        <begin position="105"/>
        <end position="123"/>
    </location>
</feature>
<feature type="transmembrane region" description="Helical" evidence="1">
    <location>
        <begin position="173"/>
        <end position="193"/>
    </location>
</feature>
<evidence type="ECO:0000256" key="1">
    <source>
        <dbReference type="SAM" id="Phobius"/>
    </source>
</evidence>
<gene>
    <name evidence="2" type="ORF">ABWK59_26890</name>
</gene>
<dbReference type="EMBL" id="CP159872">
    <property type="protein sequence ID" value="XCM82278.1"/>
    <property type="molecule type" value="Genomic_DNA"/>
</dbReference>
<reference evidence="2" key="1">
    <citation type="submission" date="2024-06" db="EMBL/GenBank/DDBJ databases">
        <title>The genome sequences of Kitasatospora sp. strain HUAS MG31.</title>
        <authorList>
            <person name="Mo P."/>
        </authorList>
    </citation>
    <scope>NUCLEOTIDE SEQUENCE</scope>
    <source>
        <strain evidence="2">HUAS MG31</strain>
    </source>
</reference>
<sequence>MAAVRSFRTAVRLTGRRVQVWSLLGRLPAAMCPIGSLLLVTHDSGSVWRGSAVAGVLAVGQGLGGPLVGRLADRRGQRPVGLAAAAVNTLAILALVAASGAGLPLAVQLAAAALIGVSVPLVGPLSRSRWVWLARGDRPTTVAALSLDGTVDEISFTAGPAVIGLLATLVDPAAGLLLAAALVGGAATLFALHPTAPPGAAPRTHGGGRLLNPAFGLLLAGMALLGVCFGSVQVGVTSTTEALGHPGAAGLLYGLIGGASSCAGVATAALPARIGLPLRLKSGTLLLFGASLLLPGVDGLTSLAVGTACLGVAVAPQMITMFGLAERTVPAERLGEAMAALVSSITLAQSAGTLAAGWVADRHGPTAPFTVTCGAAGAAVLLALATATEHRYRRRTPDRVGPAKLRQTV</sequence>
<dbReference type="PANTHER" id="PTHR23542">
    <property type="match status" value="1"/>
</dbReference>
<dbReference type="Gene3D" id="1.20.1250.20">
    <property type="entry name" value="MFS general substrate transporter like domains"/>
    <property type="match status" value="1"/>
</dbReference>
<feature type="transmembrane region" description="Helical" evidence="1">
    <location>
        <begin position="337"/>
        <end position="360"/>
    </location>
</feature>
<dbReference type="KEGG" id="kcm:ABWK59_26890"/>
<keyword evidence="1" id="KW-1133">Transmembrane helix</keyword>
<feature type="transmembrane region" description="Helical" evidence="1">
    <location>
        <begin position="366"/>
        <end position="385"/>
    </location>
</feature>
<dbReference type="AlphaFoldDB" id="A0AAU8K0X8"/>
<dbReference type="RefSeq" id="WP_354643208.1">
    <property type="nucleotide sequence ID" value="NZ_CP159872.1"/>
</dbReference>
<feature type="transmembrane region" description="Helical" evidence="1">
    <location>
        <begin position="248"/>
        <end position="271"/>
    </location>
</feature>
<keyword evidence="1" id="KW-0472">Membrane</keyword>
<dbReference type="InterPro" id="IPR036259">
    <property type="entry name" value="MFS_trans_sf"/>
</dbReference>
<feature type="transmembrane region" description="Helical" evidence="1">
    <location>
        <begin position="303"/>
        <end position="325"/>
    </location>
</feature>
<dbReference type="InterPro" id="IPR011701">
    <property type="entry name" value="MFS"/>
</dbReference>
<dbReference type="GO" id="GO:0022857">
    <property type="term" value="F:transmembrane transporter activity"/>
    <property type="evidence" value="ECO:0007669"/>
    <property type="project" value="InterPro"/>
</dbReference>
<protein>
    <submittedName>
        <fullName evidence="2">MFS transporter</fullName>
    </submittedName>
</protein>
<feature type="transmembrane region" description="Helical" evidence="1">
    <location>
        <begin position="20"/>
        <end position="41"/>
    </location>
</feature>
<dbReference type="Pfam" id="PF07690">
    <property type="entry name" value="MFS_1"/>
    <property type="match status" value="1"/>
</dbReference>
<organism evidence="2">
    <name type="scientific">Kitasatospora camelliae</name>
    <dbReference type="NCBI Taxonomy" id="3156397"/>
    <lineage>
        <taxon>Bacteria</taxon>
        <taxon>Bacillati</taxon>
        <taxon>Actinomycetota</taxon>
        <taxon>Actinomycetes</taxon>
        <taxon>Kitasatosporales</taxon>
        <taxon>Streptomycetaceae</taxon>
        <taxon>Kitasatospora</taxon>
    </lineage>
</organism>
<dbReference type="PANTHER" id="PTHR23542:SF1">
    <property type="entry name" value="MAJOR FACILITATOR SUPERFAMILY (MFS) PROFILE DOMAIN-CONTAINING PROTEIN"/>
    <property type="match status" value="1"/>
</dbReference>
<feature type="transmembrane region" description="Helical" evidence="1">
    <location>
        <begin position="47"/>
        <end position="68"/>
    </location>
</feature>
<feature type="transmembrane region" description="Helical" evidence="1">
    <location>
        <begin position="80"/>
        <end position="99"/>
    </location>
</feature>
<keyword evidence="1" id="KW-0812">Transmembrane</keyword>
<proteinExistence type="predicted"/>
<feature type="transmembrane region" description="Helical" evidence="1">
    <location>
        <begin position="214"/>
        <end position="236"/>
    </location>
</feature>